<dbReference type="EMBL" id="JH767147">
    <property type="protein sequence ID" value="EQC36699.1"/>
    <property type="molecule type" value="Genomic_DNA"/>
</dbReference>
<organism evidence="2 3">
    <name type="scientific">Saprolegnia diclina (strain VS20)</name>
    <dbReference type="NCBI Taxonomy" id="1156394"/>
    <lineage>
        <taxon>Eukaryota</taxon>
        <taxon>Sar</taxon>
        <taxon>Stramenopiles</taxon>
        <taxon>Oomycota</taxon>
        <taxon>Saprolegniomycetes</taxon>
        <taxon>Saprolegniales</taxon>
        <taxon>Saprolegniaceae</taxon>
        <taxon>Saprolegnia</taxon>
    </lineage>
</organism>
<name>T0QFH6_SAPDV</name>
<evidence type="ECO:0000313" key="2">
    <source>
        <dbReference type="EMBL" id="EQC36699.1"/>
    </source>
</evidence>
<evidence type="ECO:0000256" key="1">
    <source>
        <dbReference type="SAM" id="MobiDB-lite"/>
    </source>
</evidence>
<dbReference type="GeneID" id="19946860"/>
<dbReference type="InParanoid" id="T0QFH6"/>
<proteinExistence type="predicted"/>
<sequence length="134" mass="14615">MCNLDSGAMQRLTEAECRIYIAIAYEQGKAHLYPVDPREMASHFCLARRWTSTGVEAWVVRRLTDVQISPMLLSTTVSSTPKKTAVAGTMTRSPHLPSTAVTSMSPEGVPRGSVAGPITRSRLRQEKGLVRDAG</sequence>
<dbReference type="VEuPathDB" id="FungiDB:SDRG_06133"/>
<feature type="region of interest" description="Disordered" evidence="1">
    <location>
        <begin position="79"/>
        <end position="134"/>
    </location>
</feature>
<feature type="compositionally biased region" description="Basic and acidic residues" evidence="1">
    <location>
        <begin position="123"/>
        <end position="134"/>
    </location>
</feature>
<gene>
    <name evidence="2" type="ORF">SDRG_06133</name>
</gene>
<dbReference type="AlphaFoldDB" id="T0QFH6"/>
<reference evidence="2 3" key="1">
    <citation type="submission" date="2012-04" db="EMBL/GenBank/DDBJ databases">
        <title>The Genome Sequence of Saprolegnia declina VS20.</title>
        <authorList>
            <consortium name="The Broad Institute Genome Sequencing Platform"/>
            <person name="Russ C."/>
            <person name="Nusbaum C."/>
            <person name="Tyler B."/>
            <person name="van West P."/>
            <person name="Dieguez-Uribeondo J."/>
            <person name="de Bruijn I."/>
            <person name="Tripathy S."/>
            <person name="Jiang R."/>
            <person name="Young S.K."/>
            <person name="Zeng Q."/>
            <person name="Gargeya S."/>
            <person name="Fitzgerald M."/>
            <person name="Haas B."/>
            <person name="Abouelleil A."/>
            <person name="Alvarado L."/>
            <person name="Arachchi H.M."/>
            <person name="Berlin A."/>
            <person name="Chapman S.B."/>
            <person name="Goldberg J."/>
            <person name="Griggs A."/>
            <person name="Gujja S."/>
            <person name="Hansen M."/>
            <person name="Howarth C."/>
            <person name="Imamovic A."/>
            <person name="Larimer J."/>
            <person name="McCowen C."/>
            <person name="Montmayeur A."/>
            <person name="Murphy C."/>
            <person name="Neiman D."/>
            <person name="Pearson M."/>
            <person name="Priest M."/>
            <person name="Roberts A."/>
            <person name="Saif S."/>
            <person name="Shea T."/>
            <person name="Sisk P."/>
            <person name="Sykes S."/>
            <person name="Wortman J."/>
            <person name="Nusbaum C."/>
            <person name="Birren B."/>
        </authorList>
    </citation>
    <scope>NUCLEOTIDE SEQUENCE [LARGE SCALE GENOMIC DNA]</scope>
    <source>
        <strain evidence="2 3">VS20</strain>
    </source>
</reference>
<keyword evidence="3" id="KW-1185">Reference proteome</keyword>
<dbReference type="Proteomes" id="UP000030762">
    <property type="component" value="Unassembled WGS sequence"/>
</dbReference>
<protein>
    <submittedName>
        <fullName evidence="2">Uncharacterized protein</fullName>
    </submittedName>
</protein>
<accession>T0QFH6</accession>
<evidence type="ECO:0000313" key="3">
    <source>
        <dbReference type="Proteomes" id="UP000030762"/>
    </source>
</evidence>
<dbReference type="RefSeq" id="XP_008610120.1">
    <property type="nucleotide sequence ID" value="XM_008611898.1"/>
</dbReference>